<dbReference type="Proteomes" id="UP000652761">
    <property type="component" value="Unassembled WGS sequence"/>
</dbReference>
<name>A0A843WI98_COLES</name>
<evidence type="ECO:0000313" key="2">
    <source>
        <dbReference type="EMBL" id="MQM06418.1"/>
    </source>
</evidence>
<accession>A0A843WI98</accession>
<evidence type="ECO:0000313" key="3">
    <source>
        <dbReference type="Proteomes" id="UP000652761"/>
    </source>
</evidence>
<reference evidence="2" key="1">
    <citation type="submission" date="2017-07" db="EMBL/GenBank/DDBJ databases">
        <title>Taro Niue Genome Assembly and Annotation.</title>
        <authorList>
            <person name="Atibalentja N."/>
            <person name="Keating K."/>
            <person name="Fields C.J."/>
        </authorList>
    </citation>
    <scope>NUCLEOTIDE SEQUENCE</scope>
    <source>
        <strain evidence="2">Niue_2</strain>
        <tissue evidence="2">Leaf</tissue>
    </source>
</reference>
<dbReference type="AlphaFoldDB" id="A0A843WI98"/>
<sequence>MPSDAAMPILNGRASKLNEAIGNFKPPAFYRASLYSKSTNLASRWVCPGKSSGSFYNWSSSSNYGSGYH</sequence>
<feature type="region of interest" description="Disordered" evidence="1">
    <location>
        <begin position="50"/>
        <end position="69"/>
    </location>
</feature>
<comment type="caution">
    <text evidence="2">The sequence shown here is derived from an EMBL/GenBank/DDBJ whole genome shotgun (WGS) entry which is preliminary data.</text>
</comment>
<dbReference type="EMBL" id="NMUH01003619">
    <property type="protein sequence ID" value="MQM06418.1"/>
    <property type="molecule type" value="Genomic_DNA"/>
</dbReference>
<organism evidence="2 3">
    <name type="scientific">Colocasia esculenta</name>
    <name type="common">Wild taro</name>
    <name type="synonym">Arum esculentum</name>
    <dbReference type="NCBI Taxonomy" id="4460"/>
    <lineage>
        <taxon>Eukaryota</taxon>
        <taxon>Viridiplantae</taxon>
        <taxon>Streptophyta</taxon>
        <taxon>Embryophyta</taxon>
        <taxon>Tracheophyta</taxon>
        <taxon>Spermatophyta</taxon>
        <taxon>Magnoliopsida</taxon>
        <taxon>Liliopsida</taxon>
        <taxon>Araceae</taxon>
        <taxon>Aroideae</taxon>
        <taxon>Colocasieae</taxon>
        <taxon>Colocasia</taxon>
    </lineage>
</organism>
<protein>
    <submittedName>
        <fullName evidence="2">Uncharacterized protein</fullName>
    </submittedName>
</protein>
<gene>
    <name evidence="2" type="ORF">Taro_039243</name>
</gene>
<evidence type="ECO:0000256" key="1">
    <source>
        <dbReference type="SAM" id="MobiDB-lite"/>
    </source>
</evidence>
<keyword evidence="3" id="KW-1185">Reference proteome</keyword>
<feature type="compositionally biased region" description="Low complexity" evidence="1">
    <location>
        <begin position="51"/>
        <end position="69"/>
    </location>
</feature>
<proteinExistence type="predicted"/>